<accession>A0A8K1C4T3</accession>
<dbReference type="InterPro" id="IPR005197">
    <property type="entry name" value="Glyco_hydro_71"/>
</dbReference>
<keyword evidence="1" id="KW-0732">Signal</keyword>
<dbReference type="Proteomes" id="UP000794436">
    <property type="component" value="Unassembled WGS sequence"/>
</dbReference>
<evidence type="ECO:0000313" key="2">
    <source>
        <dbReference type="EMBL" id="TMW56127.1"/>
    </source>
</evidence>
<dbReference type="OrthoDB" id="1046782at2759"/>
<reference evidence="2" key="1">
    <citation type="submission" date="2019-03" db="EMBL/GenBank/DDBJ databases">
        <title>Long read genome sequence of the mycoparasitic Pythium oligandrum ATCC 38472 isolated from sugarbeet rhizosphere.</title>
        <authorList>
            <person name="Gaulin E."/>
        </authorList>
    </citation>
    <scope>NUCLEOTIDE SEQUENCE</scope>
    <source>
        <strain evidence="2">ATCC 38472_TT</strain>
    </source>
</reference>
<evidence type="ECO:0000313" key="3">
    <source>
        <dbReference type="Proteomes" id="UP000794436"/>
    </source>
</evidence>
<gene>
    <name evidence="2" type="ORF">Poli38472_008775</name>
</gene>
<dbReference type="GO" id="GO:0051118">
    <property type="term" value="F:glucan endo-1,3-alpha-glucosidase activity"/>
    <property type="evidence" value="ECO:0007669"/>
    <property type="project" value="InterPro"/>
</dbReference>
<evidence type="ECO:0000256" key="1">
    <source>
        <dbReference type="SAM" id="SignalP"/>
    </source>
</evidence>
<dbReference type="AlphaFoldDB" id="A0A8K1C4T3"/>
<proteinExistence type="predicted"/>
<protein>
    <submittedName>
        <fullName evidence="2">Uncharacterized protein</fullName>
    </submittedName>
</protein>
<sequence length="422" mass="46862">MKALLALFFLALSTFAASIKAEKLVFAHHVAGVAVSLTPENWRADMQLAKAHLIDGFALNIASGDPNNEVIINNAFNAADAVGFKMFFSFDYASRGAWAAGSVIDYINRFKGRASYYKIDVRPYVSTFEGPGNANDWYSIKGATNCYFVPDWTSIGPDGFRAHLDKVDGAFNWNIWPEGPRNLGTSGDEAWRSVLAGRHYLMGVSPWFYTSLPQWNKNWLWRGDNLWHYRWEDIIRLQPSMVEIVTWNDFGESHYIGPLYPAAFPAGANYCNDMPHQAWLKLLPNYIARYKGIAVPAGNDKIVVWYKRNYGQSCGTGGTTGNNVAYQPFYQPYELQEEKIFVTVLLNSAAQVTVQVGSAAQQVFTANQGGVFHFDAPKNGALGAVVVRVVRNGAEITRATGATLTNDCPLGHVNWNAWVGEN</sequence>
<name>A0A8K1C4T3_PYTOL</name>
<dbReference type="Gene3D" id="3.20.20.80">
    <property type="entry name" value="Glycosidases"/>
    <property type="match status" value="1"/>
</dbReference>
<organism evidence="2 3">
    <name type="scientific">Pythium oligandrum</name>
    <name type="common">Mycoparasitic fungus</name>
    <dbReference type="NCBI Taxonomy" id="41045"/>
    <lineage>
        <taxon>Eukaryota</taxon>
        <taxon>Sar</taxon>
        <taxon>Stramenopiles</taxon>
        <taxon>Oomycota</taxon>
        <taxon>Peronosporomycetes</taxon>
        <taxon>Pythiales</taxon>
        <taxon>Pythiaceae</taxon>
        <taxon>Pythium</taxon>
    </lineage>
</organism>
<dbReference type="EMBL" id="SPLM01000146">
    <property type="protein sequence ID" value="TMW56127.1"/>
    <property type="molecule type" value="Genomic_DNA"/>
</dbReference>
<keyword evidence="3" id="KW-1185">Reference proteome</keyword>
<dbReference type="Pfam" id="PF03659">
    <property type="entry name" value="Glyco_hydro_71"/>
    <property type="match status" value="1"/>
</dbReference>
<feature type="chain" id="PRO_5035471352" evidence="1">
    <location>
        <begin position="22"/>
        <end position="422"/>
    </location>
</feature>
<comment type="caution">
    <text evidence="2">The sequence shown here is derived from an EMBL/GenBank/DDBJ whole genome shotgun (WGS) entry which is preliminary data.</text>
</comment>
<feature type="signal peptide" evidence="1">
    <location>
        <begin position="1"/>
        <end position="21"/>
    </location>
</feature>
<dbReference type="CDD" id="cd11577">
    <property type="entry name" value="GH71"/>
    <property type="match status" value="1"/>
</dbReference>